<dbReference type="InterPro" id="IPR029062">
    <property type="entry name" value="Class_I_gatase-like"/>
</dbReference>
<evidence type="ECO:0000259" key="1">
    <source>
        <dbReference type="Pfam" id="PF08532"/>
    </source>
</evidence>
<sequence>MQYRHIPVDLITLQSATTLEDLSNYKVIVYPHPAIMTDETAGLLREYVEQRGRLFFGARTGYKNPN</sequence>
<proteinExistence type="predicted"/>
<dbReference type="SUPFAM" id="SSF52317">
    <property type="entry name" value="Class I glutamine amidotransferase-like"/>
    <property type="match status" value="1"/>
</dbReference>
<evidence type="ECO:0000313" key="2">
    <source>
        <dbReference type="EMBL" id="PZD94223.1"/>
    </source>
</evidence>
<dbReference type="Gene3D" id="3.40.50.880">
    <property type="match status" value="1"/>
</dbReference>
<dbReference type="Proteomes" id="UP000249522">
    <property type="component" value="Unassembled WGS sequence"/>
</dbReference>
<dbReference type="InterPro" id="IPR013738">
    <property type="entry name" value="Beta_galactosidase_Trimer"/>
</dbReference>
<dbReference type="GO" id="GO:0005975">
    <property type="term" value="P:carbohydrate metabolic process"/>
    <property type="evidence" value="ECO:0007669"/>
    <property type="project" value="InterPro"/>
</dbReference>
<reference evidence="2 3" key="1">
    <citation type="submission" date="2018-06" db="EMBL/GenBank/DDBJ databases">
        <title>Paenibacillus imtechensis sp. nov.</title>
        <authorList>
            <person name="Pinnaka A.K."/>
            <person name="Singh H."/>
            <person name="Kaur M."/>
        </authorList>
    </citation>
    <scope>NUCLEOTIDE SEQUENCE [LARGE SCALE GENOMIC DNA]</scope>
    <source>
        <strain evidence="2 3">SMB1</strain>
    </source>
</reference>
<dbReference type="Pfam" id="PF08532">
    <property type="entry name" value="Glyco_hydro_42M"/>
    <property type="match status" value="1"/>
</dbReference>
<protein>
    <recommendedName>
        <fullName evidence="1">Beta-galactosidase trimerisation domain-containing protein</fullName>
    </recommendedName>
</protein>
<accession>A0A2W1L5L4</accession>
<dbReference type="CDD" id="cd03143">
    <property type="entry name" value="A4_beta-galactosidase_middle_domain"/>
    <property type="match status" value="1"/>
</dbReference>
<name>A0A2W1L5L4_9BACL</name>
<keyword evidence="3" id="KW-1185">Reference proteome</keyword>
<dbReference type="GO" id="GO:0004565">
    <property type="term" value="F:beta-galactosidase activity"/>
    <property type="evidence" value="ECO:0007669"/>
    <property type="project" value="InterPro"/>
</dbReference>
<dbReference type="EMBL" id="QKRB01000054">
    <property type="protein sequence ID" value="PZD94223.1"/>
    <property type="molecule type" value="Genomic_DNA"/>
</dbReference>
<organism evidence="2 3">
    <name type="scientific">Paenibacillus sambharensis</name>
    <dbReference type="NCBI Taxonomy" id="1803190"/>
    <lineage>
        <taxon>Bacteria</taxon>
        <taxon>Bacillati</taxon>
        <taxon>Bacillota</taxon>
        <taxon>Bacilli</taxon>
        <taxon>Bacillales</taxon>
        <taxon>Paenibacillaceae</taxon>
        <taxon>Paenibacillus</taxon>
    </lineage>
</organism>
<gene>
    <name evidence="2" type="ORF">DNH61_19985</name>
</gene>
<dbReference type="AlphaFoldDB" id="A0A2W1L5L4"/>
<evidence type="ECO:0000313" key="3">
    <source>
        <dbReference type="Proteomes" id="UP000249522"/>
    </source>
</evidence>
<comment type="caution">
    <text evidence="2">The sequence shown here is derived from an EMBL/GenBank/DDBJ whole genome shotgun (WGS) entry which is preliminary data.</text>
</comment>
<feature type="domain" description="Beta-galactosidase trimerisation" evidence="1">
    <location>
        <begin position="4"/>
        <end position="65"/>
    </location>
</feature>